<dbReference type="InterPro" id="IPR039425">
    <property type="entry name" value="RNA_pol_sigma-70-like"/>
</dbReference>
<evidence type="ECO:0000259" key="6">
    <source>
        <dbReference type="Pfam" id="PF04542"/>
    </source>
</evidence>
<evidence type="ECO:0000256" key="5">
    <source>
        <dbReference type="ARBA" id="ARBA00023163"/>
    </source>
</evidence>
<dbReference type="RefSeq" id="WP_272460689.1">
    <property type="nucleotide sequence ID" value="NZ_JAPFQL010000006.1"/>
</dbReference>
<keyword evidence="5" id="KW-0804">Transcription</keyword>
<evidence type="ECO:0000256" key="1">
    <source>
        <dbReference type="ARBA" id="ARBA00010641"/>
    </source>
</evidence>
<dbReference type="EMBL" id="JAPFQL010000006">
    <property type="protein sequence ID" value="MDC5696112.1"/>
    <property type="molecule type" value="Genomic_DNA"/>
</dbReference>
<keyword evidence="2" id="KW-0805">Transcription regulation</keyword>
<dbReference type="PANTHER" id="PTHR43133">
    <property type="entry name" value="RNA POLYMERASE ECF-TYPE SIGMA FACTO"/>
    <property type="match status" value="1"/>
</dbReference>
<keyword evidence="8" id="KW-1185">Reference proteome</keyword>
<dbReference type="Pfam" id="PF04542">
    <property type="entry name" value="Sigma70_r2"/>
    <property type="match status" value="1"/>
</dbReference>
<dbReference type="InterPro" id="IPR013324">
    <property type="entry name" value="RNA_pol_sigma_r3/r4-like"/>
</dbReference>
<dbReference type="SUPFAM" id="SSF88659">
    <property type="entry name" value="Sigma3 and sigma4 domains of RNA polymerase sigma factors"/>
    <property type="match status" value="1"/>
</dbReference>
<dbReference type="InterPro" id="IPR007627">
    <property type="entry name" value="RNA_pol_sigma70_r2"/>
</dbReference>
<dbReference type="Gene3D" id="1.10.1740.10">
    <property type="match status" value="1"/>
</dbReference>
<sequence length="196" mass="21759">MHEPSGLTELVTAAAQGDPEAWNAIVERFSSLLWSVGRAHRLSMDDAADVVQNTWLRLLDNLHRIEQPEALPGWLATTARHECLSLLRRRGRDVLVRDDDLGPMLVDVESAALDASLLEKERDVQLWSCFSRLSERCQRLLRVLMVCDRPNYAEVSASLGMPVGSIGPTRMRCLSTLRSLVSDTGYAFESGGGRPS</sequence>
<dbReference type="NCBIfam" id="TIGR02937">
    <property type="entry name" value="sigma70-ECF"/>
    <property type="match status" value="1"/>
</dbReference>
<feature type="domain" description="RNA polymerase sigma-70 region 2" evidence="6">
    <location>
        <begin position="25"/>
        <end position="92"/>
    </location>
</feature>
<dbReference type="InterPro" id="IPR036388">
    <property type="entry name" value="WH-like_DNA-bd_sf"/>
</dbReference>
<dbReference type="InterPro" id="IPR014284">
    <property type="entry name" value="RNA_pol_sigma-70_dom"/>
</dbReference>
<organism evidence="7 8">
    <name type="scientific">Intrasporangium calvum</name>
    <dbReference type="NCBI Taxonomy" id="53358"/>
    <lineage>
        <taxon>Bacteria</taxon>
        <taxon>Bacillati</taxon>
        <taxon>Actinomycetota</taxon>
        <taxon>Actinomycetes</taxon>
        <taxon>Micrococcales</taxon>
        <taxon>Intrasporangiaceae</taxon>
        <taxon>Intrasporangium</taxon>
    </lineage>
</organism>
<evidence type="ECO:0000256" key="3">
    <source>
        <dbReference type="ARBA" id="ARBA00023082"/>
    </source>
</evidence>
<name>A0ABT5GCZ4_9MICO</name>
<dbReference type="Proteomes" id="UP001150259">
    <property type="component" value="Unassembled WGS sequence"/>
</dbReference>
<dbReference type="SUPFAM" id="SSF88946">
    <property type="entry name" value="Sigma2 domain of RNA polymerase sigma factors"/>
    <property type="match status" value="1"/>
</dbReference>
<keyword evidence="3" id="KW-0731">Sigma factor</keyword>
<evidence type="ECO:0000313" key="8">
    <source>
        <dbReference type="Proteomes" id="UP001150259"/>
    </source>
</evidence>
<comment type="similarity">
    <text evidence="1">Belongs to the sigma-70 factor family. ECF subfamily.</text>
</comment>
<evidence type="ECO:0000256" key="4">
    <source>
        <dbReference type="ARBA" id="ARBA00023125"/>
    </source>
</evidence>
<dbReference type="PANTHER" id="PTHR43133:SF8">
    <property type="entry name" value="RNA POLYMERASE SIGMA FACTOR HI_1459-RELATED"/>
    <property type="match status" value="1"/>
</dbReference>
<protein>
    <submittedName>
        <fullName evidence="7">Sigma-70 family RNA polymerase sigma factor</fullName>
    </submittedName>
</protein>
<keyword evidence="4" id="KW-0238">DNA-binding</keyword>
<evidence type="ECO:0000256" key="2">
    <source>
        <dbReference type="ARBA" id="ARBA00023015"/>
    </source>
</evidence>
<dbReference type="Gene3D" id="1.10.10.10">
    <property type="entry name" value="Winged helix-like DNA-binding domain superfamily/Winged helix DNA-binding domain"/>
    <property type="match status" value="1"/>
</dbReference>
<dbReference type="InterPro" id="IPR013325">
    <property type="entry name" value="RNA_pol_sigma_r2"/>
</dbReference>
<gene>
    <name evidence="7" type="ORF">OO014_02495</name>
</gene>
<comment type="caution">
    <text evidence="7">The sequence shown here is derived from an EMBL/GenBank/DDBJ whole genome shotgun (WGS) entry which is preliminary data.</text>
</comment>
<accession>A0ABT5GCZ4</accession>
<proteinExistence type="inferred from homology"/>
<evidence type="ECO:0000313" key="7">
    <source>
        <dbReference type="EMBL" id="MDC5696112.1"/>
    </source>
</evidence>
<reference evidence="7 8" key="1">
    <citation type="submission" date="2022-11" db="EMBL/GenBank/DDBJ databases">
        <title>Anaerobic phenanthrene biodegradation by a DNRA strain PheN6.</title>
        <authorList>
            <person name="Zhang Z."/>
        </authorList>
    </citation>
    <scope>NUCLEOTIDE SEQUENCE [LARGE SCALE GENOMIC DNA]</scope>
    <source>
        <strain evidence="7 8">PheN6</strain>
    </source>
</reference>